<accession>L8N3J7</accession>
<gene>
    <name evidence="2" type="ORF">Pse7429DRAFT_2066</name>
</gene>
<organism evidence="2 3">
    <name type="scientific">Pseudanabaena biceps PCC 7429</name>
    <dbReference type="NCBI Taxonomy" id="927668"/>
    <lineage>
        <taxon>Bacteria</taxon>
        <taxon>Bacillati</taxon>
        <taxon>Cyanobacteriota</taxon>
        <taxon>Cyanophyceae</taxon>
        <taxon>Pseudanabaenales</taxon>
        <taxon>Pseudanabaenaceae</taxon>
        <taxon>Pseudanabaena</taxon>
    </lineage>
</organism>
<keyword evidence="1" id="KW-1133">Transmembrane helix</keyword>
<proteinExistence type="predicted"/>
<evidence type="ECO:0000313" key="2">
    <source>
        <dbReference type="EMBL" id="ELS33270.1"/>
    </source>
</evidence>
<protein>
    <submittedName>
        <fullName evidence="2">Uncharacterized protein</fullName>
    </submittedName>
</protein>
<name>L8N3J7_9CYAN</name>
<dbReference type="AlphaFoldDB" id="L8N3J7"/>
<dbReference type="EMBL" id="ALWB01000051">
    <property type="protein sequence ID" value="ELS33270.1"/>
    <property type="molecule type" value="Genomic_DNA"/>
</dbReference>
<evidence type="ECO:0000313" key="3">
    <source>
        <dbReference type="Proteomes" id="UP000011201"/>
    </source>
</evidence>
<evidence type="ECO:0000256" key="1">
    <source>
        <dbReference type="SAM" id="Phobius"/>
    </source>
</evidence>
<keyword evidence="1" id="KW-0472">Membrane</keyword>
<feature type="transmembrane region" description="Helical" evidence="1">
    <location>
        <begin position="28"/>
        <end position="51"/>
    </location>
</feature>
<sequence length="84" mass="9775">MNFKTKLIVLSANNSTPFLTPPKKRQVAALRAATCLFWGMFSPIYYLSLLYQVKKWRSHFLTWKPLLDLVLVQNTKLLPLGFMD</sequence>
<comment type="caution">
    <text evidence="2">The sequence shown here is derived from an EMBL/GenBank/DDBJ whole genome shotgun (WGS) entry which is preliminary data.</text>
</comment>
<keyword evidence="3" id="KW-1185">Reference proteome</keyword>
<dbReference type="Proteomes" id="UP000011201">
    <property type="component" value="Unassembled WGS sequence"/>
</dbReference>
<reference evidence="2 3" key="1">
    <citation type="journal article" date="2013" name="Proc. Natl. Acad. Sci. U.S.A.">
        <title>Improving the coverage of the cyanobacterial phylum using diversity-driven genome sequencing.</title>
        <authorList>
            <person name="Shih P.M."/>
            <person name="Wu D."/>
            <person name="Latifi A."/>
            <person name="Axen S.D."/>
            <person name="Fewer D.P."/>
            <person name="Talla E."/>
            <person name="Calteau A."/>
            <person name="Cai F."/>
            <person name="Tandeau de Marsac N."/>
            <person name="Rippka R."/>
            <person name="Herdman M."/>
            <person name="Sivonen K."/>
            <person name="Coursin T."/>
            <person name="Laurent T."/>
            <person name="Goodwin L."/>
            <person name="Nolan M."/>
            <person name="Davenport K.W."/>
            <person name="Han C.S."/>
            <person name="Rubin E.M."/>
            <person name="Eisen J.A."/>
            <person name="Woyke T."/>
            <person name="Gugger M."/>
            <person name="Kerfeld C.A."/>
        </authorList>
    </citation>
    <scope>NUCLEOTIDE SEQUENCE [LARGE SCALE GENOMIC DNA]</scope>
    <source>
        <strain evidence="2 3">PCC 7429</strain>
    </source>
</reference>
<dbReference type="PATRIC" id="fig|927668.3.peg.1849"/>
<keyword evidence="1" id="KW-0812">Transmembrane</keyword>